<dbReference type="Pfam" id="PF00561">
    <property type="entry name" value="Abhydrolase_1"/>
    <property type="match status" value="1"/>
</dbReference>
<accession>A0A365XXY9</accession>
<dbReference type="RefSeq" id="WP_113613811.1">
    <property type="nucleotide sequence ID" value="NZ_QFFJ01000001.1"/>
</dbReference>
<feature type="signal peptide" evidence="1">
    <location>
        <begin position="1"/>
        <end position="22"/>
    </location>
</feature>
<feature type="domain" description="AB hydrolase-1" evidence="2">
    <location>
        <begin position="56"/>
        <end position="172"/>
    </location>
</feature>
<evidence type="ECO:0000313" key="3">
    <source>
        <dbReference type="EMBL" id="RBL91212.1"/>
    </source>
</evidence>
<dbReference type="PANTHER" id="PTHR43433">
    <property type="entry name" value="HYDROLASE, ALPHA/BETA FOLD FAMILY PROTEIN"/>
    <property type="match status" value="1"/>
</dbReference>
<organism evidence="3 4">
    <name type="scientific">Chitinophaga flava</name>
    <dbReference type="NCBI Taxonomy" id="2259036"/>
    <lineage>
        <taxon>Bacteria</taxon>
        <taxon>Pseudomonadati</taxon>
        <taxon>Bacteroidota</taxon>
        <taxon>Chitinophagia</taxon>
        <taxon>Chitinophagales</taxon>
        <taxon>Chitinophagaceae</taxon>
        <taxon>Chitinophaga</taxon>
    </lineage>
</organism>
<dbReference type="GO" id="GO:0016787">
    <property type="term" value="F:hydrolase activity"/>
    <property type="evidence" value="ECO:0007669"/>
    <property type="project" value="UniProtKB-KW"/>
</dbReference>
<name>A0A365XXY9_9BACT</name>
<dbReference type="InterPro" id="IPR050471">
    <property type="entry name" value="AB_hydrolase"/>
</dbReference>
<comment type="caution">
    <text evidence="3">The sequence shown here is derived from an EMBL/GenBank/DDBJ whole genome shotgun (WGS) entry which is preliminary data.</text>
</comment>
<dbReference type="Gene3D" id="3.40.50.1820">
    <property type="entry name" value="alpha/beta hydrolase"/>
    <property type="match status" value="1"/>
</dbReference>
<keyword evidence="1" id="KW-0732">Signal</keyword>
<evidence type="ECO:0000259" key="2">
    <source>
        <dbReference type="Pfam" id="PF00561"/>
    </source>
</evidence>
<protein>
    <submittedName>
        <fullName evidence="3">Alpha/beta hydrolase</fullName>
    </submittedName>
</protein>
<reference evidence="3 4" key="1">
    <citation type="submission" date="2018-05" db="EMBL/GenBank/DDBJ databases">
        <title>Chitinophaga sp. K3CV102501T nov., isolated from isolated from a monsoon evergreen broad-leaved forest soil.</title>
        <authorList>
            <person name="Lv Y."/>
        </authorList>
    </citation>
    <scope>NUCLEOTIDE SEQUENCE [LARGE SCALE GENOMIC DNA]</scope>
    <source>
        <strain evidence="3 4">GDMCC 1.1325</strain>
    </source>
</reference>
<dbReference type="SUPFAM" id="SSF53474">
    <property type="entry name" value="alpha/beta-Hydrolases"/>
    <property type="match status" value="1"/>
</dbReference>
<dbReference type="EMBL" id="QFFJ01000001">
    <property type="protein sequence ID" value="RBL91212.1"/>
    <property type="molecule type" value="Genomic_DNA"/>
</dbReference>
<dbReference type="InterPro" id="IPR029058">
    <property type="entry name" value="AB_hydrolase_fold"/>
</dbReference>
<sequence length="292" mass="32003">MKRLILVAIAFATISAVLPVSASPLKNSTIQTDSSSGYANVNGIKMYYEIHGQGSPLLLIHGGGSTLRTTFGNVLNDFASHHQVIAVEMQGHGHTVGRPGNTTFEQDADDIAALLKALNIPQADIIGFSNGGSTTMQVAIRHPEVVRSVVIISAFYKREGLPAAFWKNMEQADFSYMPQVYKDAFMAIRHDQKALLAMFNQDRERVVHFKDWSDDDIRSIKVPAFVITSELDIVQPEHAIAMSRLLPKGRLAIMPGTHGEFLGEVLGKQDSKMPQLAVAMIEEFLTGVSNNK</sequence>
<evidence type="ECO:0000313" key="4">
    <source>
        <dbReference type="Proteomes" id="UP000253410"/>
    </source>
</evidence>
<keyword evidence="4" id="KW-1185">Reference proteome</keyword>
<dbReference type="OrthoDB" id="2247630at2"/>
<dbReference type="PANTHER" id="PTHR43433:SF5">
    <property type="entry name" value="AB HYDROLASE-1 DOMAIN-CONTAINING PROTEIN"/>
    <property type="match status" value="1"/>
</dbReference>
<gene>
    <name evidence="3" type="ORF">DF182_00895</name>
</gene>
<feature type="chain" id="PRO_5016901110" evidence="1">
    <location>
        <begin position="23"/>
        <end position="292"/>
    </location>
</feature>
<evidence type="ECO:0000256" key="1">
    <source>
        <dbReference type="SAM" id="SignalP"/>
    </source>
</evidence>
<dbReference type="PRINTS" id="PR00111">
    <property type="entry name" value="ABHYDROLASE"/>
</dbReference>
<dbReference type="InterPro" id="IPR000073">
    <property type="entry name" value="AB_hydrolase_1"/>
</dbReference>
<dbReference type="AlphaFoldDB" id="A0A365XXY9"/>
<dbReference type="Proteomes" id="UP000253410">
    <property type="component" value="Unassembled WGS sequence"/>
</dbReference>
<proteinExistence type="predicted"/>
<keyword evidence="3" id="KW-0378">Hydrolase</keyword>